<name>A0A6L2Q4N2_COPFO</name>
<comment type="similarity">
    <text evidence="2">Belongs to the histidine acid phosphatase family.</text>
</comment>
<feature type="transmembrane region" description="Helical" evidence="3">
    <location>
        <begin position="21"/>
        <end position="45"/>
    </location>
</feature>
<dbReference type="AlphaFoldDB" id="A0A6L2Q4N2"/>
<dbReference type="EMBL" id="BLKM01000989">
    <property type="protein sequence ID" value="GFG39706.1"/>
    <property type="molecule type" value="Genomic_DNA"/>
</dbReference>
<comment type="caution">
    <text evidence="4">The sequence shown here is derived from an EMBL/GenBank/DDBJ whole genome shotgun (WGS) entry which is preliminary data.</text>
</comment>
<sequence>MPEQLRSHQPMILQKCCQPRNRPACITVTVLGFVIAAILLAFVAFGEDESSHATLRLVSVIFRHGDRTPTETYPTDPYSDGKPWPEGWGALTKKGMLQMFKLGEFLRTRYNGYLSELYSPKEFLMKSSANDRCLMSGQVVLAGLYPPKGMQVWNPDLKWQPIPIHSTPRHLDQLIVMKKPCPRNEQELQKAYQSSAIAELNHDNEELYDYLTTHTGQNITNVTAVEFLYNTLEIEASQAAAGLTLPEWTQTVYPDKMKRLAAISLILFTYNDVLKRLIGGPLVGEIARNMEHKQSGSLNPDRKMVLYSAHDVTIVNMWRALGFTDLIKPDYGASLLLELHTTRSGTNYEVKLLYLNNTATRNLLILNMPNCGQPCYLDTFLRLTRPVVPQDWDQECQTITE</sequence>
<protein>
    <recommendedName>
        <fullName evidence="6">Lysosomal acid phosphatase</fullName>
    </recommendedName>
</protein>
<keyword evidence="3" id="KW-1133">Transmembrane helix</keyword>
<evidence type="ECO:0000313" key="4">
    <source>
        <dbReference type="EMBL" id="GFG39706.1"/>
    </source>
</evidence>
<dbReference type="Gene3D" id="3.40.50.1240">
    <property type="entry name" value="Phosphoglycerate mutase-like"/>
    <property type="match status" value="1"/>
</dbReference>
<dbReference type="GO" id="GO:0003993">
    <property type="term" value="F:acid phosphatase activity"/>
    <property type="evidence" value="ECO:0007669"/>
    <property type="project" value="UniProtKB-EC"/>
</dbReference>
<evidence type="ECO:0000256" key="3">
    <source>
        <dbReference type="SAM" id="Phobius"/>
    </source>
</evidence>
<reference evidence="5" key="1">
    <citation type="submission" date="2020-01" db="EMBL/GenBank/DDBJ databases">
        <title>Draft genome sequence of the Termite Coptotermes fromosanus.</title>
        <authorList>
            <person name="Itakura S."/>
            <person name="Yosikawa Y."/>
            <person name="Umezawa K."/>
        </authorList>
    </citation>
    <scope>NUCLEOTIDE SEQUENCE [LARGE SCALE GENOMIC DNA]</scope>
</reference>
<evidence type="ECO:0000256" key="1">
    <source>
        <dbReference type="ARBA" id="ARBA00000032"/>
    </source>
</evidence>
<keyword evidence="5" id="KW-1185">Reference proteome</keyword>
<evidence type="ECO:0000256" key="2">
    <source>
        <dbReference type="ARBA" id="ARBA00005375"/>
    </source>
</evidence>
<proteinExistence type="inferred from homology"/>
<dbReference type="InterPro" id="IPR050645">
    <property type="entry name" value="Histidine_acid_phosphatase"/>
</dbReference>
<organism evidence="4 5">
    <name type="scientific">Coptotermes formosanus</name>
    <name type="common">Formosan subterranean termite</name>
    <dbReference type="NCBI Taxonomy" id="36987"/>
    <lineage>
        <taxon>Eukaryota</taxon>
        <taxon>Metazoa</taxon>
        <taxon>Ecdysozoa</taxon>
        <taxon>Arthropoda</taxon>
        <taxon>Hexapoda</taxon>
        <taxon>Insecta</taxon>
        <taxon>Pterygota</taxon>
        <taxon>Neoptera</taxon>
        <taxon>Polyneoptera</taxon>
        <taxon>Dictyoptera</taxon>
        <taxon>Blattodea</taxon>
        <taxon>Blattoidea</taxon>
        <taxon>Termitoidae</taxon>
        <taxon>Rhinotermitidae</taxon>
        <taxon>Coptotermes</taxon>
    </lineage>
</organism>
<keyword evidence="3" id="KW-0472">Membrane</keyword>
<keyword evidence="3" id="KW-0812">Transmembrane</keyword>
<dbReference type="FunCoup" id="A0A6L2Q4N2">
    <property type="interactions" value="164"/>
</dbReference>
<gene>
    <name evidence="4" type="ORF">Cfor_11111</name>
</gene>
<dbReference type="Pfam" id="PF00328">
    <property type="entry name" value="His_Phos_2"/>
    <property type="match status" value="1"/>
</dbReference>
<dbReference type="PANTHER" id="PTHR11567">
    <property type="entry name" value="ACID PHOSPHATASE-RELATED"/>
    <property type="match status" value="1"/>
</dbReference>
<dbReference type="InterPro" id="IPR000560">
    <property type="entry name" value="His_Pase_clade-2"/>
</dbReference>
<dbReference type="InterPro" id="IPR033379">
    <property type="entry name" value="Acid_Pase_AS"/>
</dbReference>
<dbReference type="InParanoid" id="A0A6L2Q4N2"/>
<dbReference type="PROSITE" id="PS00616">
    <property type="entry name" value="HIS_ACID_PHOSPHAT_1"/>
    <property type="match status" value="1"/>
</dbReference>
<accession>A0A6L2Q4N2</accession>
<dbReference type="PANTHER" id="PTHR11567:SF19">
    <property type="entry name" value="GH19849P"/>
    <property type="match status" value="1"/>
</dbReference>
<comment type="catalytic activity">
    <reaction evidence="1">
        <text>a phosphate monoester + H2O = an alcohol + phosphate</text>
        <dbReference type="Rhea" id="RHEA:15017"/>
        <dbReference type="ChEBI" id="CHEBI:15377"/>
        <dbReference type="ChEBI" id="CHEBI:30879"/>
        <dbReference type="ChEBI" id="CHEBI:43474"/>
        <dbReference type="ChEBI" id="CHEBI:67140"/>
        <dbReference type="EC" id="3.1.3.2"/>
    </reaction>
</comment>
<dbReference type="CDD" id="cd07061">
    <property type="entry name" value="HP_HAP_like"/>
    <property type="match status" value="1"/>
</dbReference>
<dbReference type="OrthoDB" id="258392at2759"/>
<evidence type="ECO:0000313" key="5">
    <source>
        <dbReference type="Proteomes" id="UP000502823"/>
    </source>
</evidence>
<dbReference type="SUPFAM" id="SSF53254">
    <property type="entry name" value="Phosphoglycerate mutase-like"/>
    <property type="match status" value="1"/>
</dbReference>
<dbReference type="Proteomes" id="UP000502823">
    <property type="component" value="Unassembled WGS sequence"/>
</dbReference>
<dbReference type="InterPro" id="IPR029033">
    <property type="entry name" value="His_PPase_superfam"/>
</dbReference>
<evidence type="ECO:0008006" key="6">
    <source>
        <dbReference type="Google" id="ProtNLM"/>
    </source>
</evidence>